<accession>A0A3M4L7K1</accession>
<feature type="transmembrane region" description="Helical" evidence="5">
    <location>
        <begin position="194"/>
        <end position="215"/>
    </location>
</feature>
<dbReference type="InterPro" id="IPR052706">
    <property type="entry name" value="Membrane-Transporter-like"/>
</dbReference>
<gene>
    <name evidence="7" type="ORF">ALQ07_04946</name>
</gene>
<feature type="domain" description="STAS" evidence="6">
    <location>
        <begin position="514"/>
        <end position="604"/>
    </location>
</feature>
<dbReference type="SUPFAM" id="SSF52091">
    <property type="entry name" value="SpoIIaa-like"/>
    <property type="match status" value="1"/>
</dbReference>
<dbReference type="InterPro" id="IPR011547">
    <property type="entry name" value="SLC26A/SulP_dom"/>
</dbReference>
<evidence type="ECO:0000256" key="5">
    <source>
        <dbReference type="SAM" id="Phobius"/>
    </source>
</evidence>
<dbReference type="GO" id="GO:0016020">
    <property type="term" value="C:membrane"/>
    <property type="evidence" value="ECO:0007669"/>
    <property type="project" value="UniProtKB-SubCell"/>
</dbReference>
<dbReference type="Pfam" id="PF00916">
    <property type="entry name" value="Sulfate_transp"/>
    <property type="match status" value="1"/>
</dbReference>
<dbReference type="CDD" id="cd07042">
    <property type="entry name" value="STAS_SulP_like_sulfate_transporter"/>
    <property type="match status" value="1"/>
</dbReference>
<dbReference type="PROSITE" id="PS50801">
    <property type="entry name" value="STAS"/>
    <property type="match status" value="1"/>
</dbReference>
<keyword evidence="2 5" id="KW-0812">Transmembrane</keyword>
<evidence type="ECO:0000313" key="8">
    <source>
        <dbReference type="Proteomes" id="UP000273140"/>
    </source>
</evidence>
<dbReference type="PANTHER" id="PTHR43310:SF1">
    <property type="entry name" value="SULFATE TRANSPORTER YBAR-RELATED"/>
    <property type="match status" value="1"/>
</dbReference>
<dbReference type="PROSITE" id="PS01130">
    <property type="entry name" value="SLC26A"/>
    <property type="match status" value="1"/>
</dbReference>
<feature type="transmembrane region" description="Helical" evidence="5">
    <location>
        <begin position="227"/>
        <end position="245"/>
    </location>
</feature>
<name>A0A3M4L7K1_PSESF</name>
<comment type="caution">
    <text evidence="7">The sequence shown here is derived from an EMBL/GenBank/DDBJ whole genome shotgun (WGS) entry which is preliminary data.</text>
</comment>
<feature type="transmembrane region" description="Helical" evidence="5">
    <location>
        <begin position="251"/>
        <end position="269"/>
    </location>
</feature>
<evidence type="ECO:0000256" key="2">
    <source>
        <dbReference type="ARBA" id="ARBA00022692"/>
    </source>
</evidence>
<evidence type="ECO:0000259" key="6">
    <source>
        <dbReference type="PROSITE" id="PS50801"/>
    </source>
</evidence>
<feature type="transmembrane region" description="Helical" evidence="5">
    <location>
        <begin position="126"/>
        <end position="146"/>
    </location>
</feature>
<dbReference type="AlphaFoldDB" id="A0A3M4L7K1"/>
<sequence>MCFVECLTCGLAAAPGSQTRLEPLKRIGLSCPRPSTPQRKRSCLVATGCLRRLSATPPRHTLTALAAVACCRARFTAAATPITPHLKTEAHARPAPAAARLAVFAIGIPMLKKIKTTWFSNIRADVLAGLVVALALIPEAIAFSIITGVDPKVGLYASFCICVVIAFVGGRPAMISAATGAMALLMVNLVKEHGLQYLLAATLLCGVLQIIAGYLRLGELMRFVSRSVVTGFVNALAILIFMAQLPELTHVTWPVYAMTAVGLAIIYLFPRIPVIGKLLPSPLVCILVLTAIAIYMGLDVRTVGDMGAMPDSLPTFMWPDVAPSLGTLLIILPYSAALAVVGLLESMMTATIVDDLTDTSSDRNRECKGQGIANIASGLIGGMAGCAMIGQSMINVKSGGRTRLSTLSAGILLLIMMLFLGDWLARIPMAALVAVMIMVSISTFSWGSIRNLRQYPLSTNIVMVVTVAVVVATHNLAYGVLVGSLLAAMFFASKIARYLDVTSRRDPEHSHRTYYVTGQVFFASADRFTASFDLREKVETLAIDLREAHFWDITAVAALDKVVLKLRRAGIGVDVVGMNRATATLVDRFGVHDKPDGIDSLMGH</sequence>
<comment type="subcellular location">
    <subcellularLocation>
        <location evidence="1">Membrane</location>
        <topology evidence="1">Multi-pass membrane protein</topology>
    </subcellularLocation>
</comment>
<organism evidence="7 8">
    <name type="scientific">Pseudomonas syringae pv. actinidiae</name>
    <dbReference type="NCBI Taxonomy" id="103796"/>
    <lineage>
        <taxon>Bacteria</taxon>
        <taxon>Pseudomonadati</taxon>
        <taxon>Pseudomonadota</taxon>
        <taxon>Gammaproteobacteria</taxon>
        <taxon>Pseudomonadales</taxon>
        <taxon>Pseudomonadaceae</taxon>
        <taxon>Pseudomonas</taxon>
        <taxon>Pseudomonas syringae</taxon>
    </lineage>
</organism>
<dbReference type="Gene3D" id="3.30.750.24">
    <property type="entry name" value="STAS domain"/>
    <property type="match status" value="1"/>
</dbReference>
<dbReference type="Proteomes" id="UP000273140">
    <property type="component" value="Unassembled WGS sequence"/>
</dbReference>
<reference evidence="7 8" key="1">
    <citation type="submission" date="2018-08" db="EMBL/GenBank/DDBJ databases">
        <title>Recombination of ecologically and evolutionarily significant loci maintains genetic cohesion in the Pseudomonas syringae species complex.</title>
        <authorList>
            <person name="Dillon M."/>
            <person name="Thakur S."/>
            <person name="Almeida R.N.D."/>
            <person name="Weir B.S."/>
            <person name="Guttman D.S."/>
        </authorList>
    </citation>
    <scope>NUCLEOTIDE SEQUENCE [LARGE SCALE GENOMIC DNA]</scope>
    <source>
        <strain evidence="7 8">ICMP 19074</strain>
    </source>
</reference>
<dbReference type="InterPro" id="IPR018045">
    <property type="entry name" value="S04_transporter_CS"/>
</dbReference>
<evidence type="ECO:0000313" key="7">
    <source>
        <dbReference type="EMBL" id="RMQ37284.1"/>
    </source>
</evidence>
<dbReference type="PANTHER" id="PTHR43310">
    <property type="entry name" value="SULFATE TRANSPORTER YBAR-RELATED"/>
    <property type="match status" value="1"/>
</dbReference>
<dbReference type="InterPro" id="IPR002645">
    <property type="entry name" value="STAS_dom"/>
</dbReference>
<feature type="transmembrane region" description="Helical" evidence="5">
    <location>
        <begin position="372"/>
        <end position="394"/>
    </location>
</feature>
<protein>
    <submittedName>
        <fullName evidence="7">Sulfate permease protein</fullName>
    </submittedName>
</protein>
<feature type="transmembrane region" description="Helical" evidence="5">
    <location>
        <begin position="431"/>
        <end position="449"/>
    </location>
</feature>
<feature type="transmembrane region" description="Helical" evidence="5">
    <location>
        <begin position="461"/>
        <end position="491"/>
    </location>
</feature>
<dbReference type="GO" id="GO:0008271">
    <property type="term" value="F:secondary active sulfate transmembrane transporter activity"/>
    <property type="evidence" value="ECO:0007669"/>
    <property type="project" value="InterPro"/>
</dbReference>
<evidence type="ECO:0000256" key="3">
    <source>
        <dbReference type="ARBA" id="ARBA00022989"/>
    </source>
</evidence>
<proteinExistence type="predicted"/>
<dbReference type="InterPro" id="IPR036513">
    <property type="entry name" value="STAS_dom_sf"/>
</dbReference>
<feature type="transmembrane region" description="Helical" evidence="5">
    <location>
        <begin position="281"/>
        <end position="301"/>
    </location>
</feature>
<evidence type="ECO:0000256" key="4">
    <source>
        <dbReference type="ARBA" id="ARBA00023136"/>
    </source>
</evidence>
<evidence type="ECO:0000256" key="1">
    <source>
        <dbReference type="ARBA" id="ARBA00004141"/>
    </source>
</evidence>
<feature type="transmembrane region" description="Helical" evidence="5">
    <location>
        <begin position="406"/>
        <end position="424"/>
    </location>
</feature>
<keyword evidence="3 5" id="KW-1133">Transmembrane helix</keyword>
<feature type="transmembrane region" description="Helical" evidence="5">
    <location>
        <begin position="321"/>
        <end position="344"/>
    </location>
</feature>
<feature type="transmembrane region" description="Helical" evidence="5">
    <location>
        <begin position="153"/>
        <end position="174"/>
    </location>
</feature>
<dbReference type="EMBL" id="RBRB01000057">
    <property type="protein sequence ID" value="RMQ37284.1"/>
    <property type="molecule type" value="Genomic_DNA"/>
</dbReference>
<dbReference type="Pfam" id="PF01740">
    <property type="entry name" value="STAS"/>
    <property type="match status" value="1"/>
</dbReference>
<keyword evidence="4 5" id="KW-0472">Membrane</keyword>